<feature type="transmembrane region" description="Helical" evidence="8">
    <location>
        <begin position="142"/>
        <end position="165"/>
    </location>
</feature>
<feature type="transmembrane region" description="Helical" evidence="8">
    <location>
        <begin position="62"/>
        <end position="82"/>
    </location>
</feature>
<evidence type="ECO:0000313" key="10">
    <source>
        <dbReference type="EMBL" id="MBD1599486.1"/>
    </source>
</evidence>
<comment type="subcellular location">
    <subcellularLocation>
        <location evidence="1 8">Cell membrane</location>
        <topology evidence="1 8">Multi-pass membrane protein</topology>
    </subcellularLocation>
</comment>
<comment type="caution">
    <text evidence="10">The sequence shown here is derived from an EMBL/GenBank/DDBJ whole genome shotgun (WGS) entry which is preliminary data.</text>
</comment>
<dbReference type="InterPro" id="IPR035906">
    <property type="entry name" value="MetI-like_sf"/>
</dbReference>
<evidence type="ECO:0000256" key="5">
    <source>
        <dbReference type="ARBA" id="ARBA00022692"/>
    </source>
</evidence>
<dbReference type="EMBL" id="JAAOCA010000013">
    <property type="protein sequence ID" value="MBD1599486.1"/>
    <property type="molecule type" value="Genomic_DNA"/>
</dbReference>
<dbReference type="PROSITE" id="PS50928">
    <property type="entry name" value="ABC_TM1"/>
    <property type="match status" value="1"/>
</dbReference>
<keyword evidence="6 8" id="KW-1133">Transmembrane helix</keyword>
<accession>A0ABR7Z1W8</accession>
<dbReference type="RefSeq" id="WP_190420893.1">
    <property type="nucleotide sequence ID" value="NZ_JAAOCA010000013.1"/>
</dbReference>
<protein>
    <submittedName>
        <fullName evidence="10">ABC transporter permease</fullName>
    </submittedName>
</protein>
<feature type="domain" description="ABC transmembrane type-1" evidence="9">
    <location>
        <begin position="58"/>
        <end position="263"/>
    </location>
</feature>
<evidence type="ECO:0000256" key="8">
    <source>
        <dbReference type="RuleBase" id="RU363032"/>
    </source>
</evidence>
<evidence type="ECO:0000313" key="11">
    <source>
        <dbReference type="Proteomes" id="UP000805841"/>
    </source>
</evidence>
<gene>
    <name evidence="10" type="ORF">HAQ05_12330</name>
</gene>
<keyword evidence="5 8" id="KW-0812">Transmembrane</keyword>
<evidence type="ECO:0000256" key="3">
    <source>
        <dbReference type="ARBA" id="ARBA00022448"/>
    </source>
</evidence>
<evidence type="ECO:0000256" key="2">
    <source>
        <dbReference type="ARBA" id="ARBA00007069"/>
    </source>
</evidence>
<dbReference type="InterPro" id="IPR000515">
    <property type="entry name" value="MetI-like"/>
</dbReference>
<keyword evidence="3 8" id="KW-0813">Transport</keyword>
<dbReference type="CDD" id="cd06261">
    <property type="entry name" value="TM_PBP2"/>
    <property type="match status" value="1"/>
</dbReference>
<dbReference type="Proteomes" id="UP000805841">
    <property type="component" value="Unassembled WGS sequence"/>
</dbReference>
<name>A0ABR7Z1W8_9PSED</name>
<organism evidence="10 11">
    <name type="scientific">Pseudomonas typographi</name>
    <dbReference type="NCBI Taxonomy" id="2715964"/>
    <lineage>
        <taxon>Bacteria</taxon>
        <taxon>Pseudomonadati</taxon>
        <taxon>Pseudomonadota</taxon>
        <taxon>Gammaproteobacteria</taxon>
        <taxon>Pseudomonadales</taxon>
        <taxon>Pseudomonadaceae</taxon>
        <taxon>Pseudomonas</taxon>
    </lineage>
</organism>
<evidence type="ECO:0000256" key="6">
    <source>
        <dbReference type="ARBA" id="ARBA00022989"/>
    </source>
</evidence>
<keyword evidence="4" id="KW-1003">Cell membrane</keyword>
<reference evidence="10 11" key="1">
    <citation type="journal article" date="2020" name="Insects">
        <title>Bacteria Belonging to Pseudomonas typographi sp. nov. from the Bark Beetle Ips typographus Have Genomic Potential to Aid in the Host Ecology.</title>
        <authorList>
            <person name="Peral-Aranega E."/>
            <person name="Saati-Santamaria Z."/>
            <person name="Kolarik M."/>
            <person name="Rivas R."/>
            <person name="Garcia-Fraile P."/>
        </authorList>
    </citation>
    <scope>NUCLEOTIDE SEQUENCE [LARGE SCALE GENOMIC DNA]</scope>
    <source>
        <strain evidence="10 11">CA3A</strain>
    </source>
</reference>
<evidence type="ECO:0000256" key="1">
    <source>
        <dbReference type="ARBA" id="ARBA00004651"/>
    </source>
</evidence>
<dbReference type="SUPFAM" id="SSF161098">
    <property type="entry name" value="MetI-like"/>
    <property type="match status" value="1"/>
</dbReference>
<feature type="transmembrane region" description="Helical" evidence="8">
    <location>
        <begin position="185"/>
        <end position="215"/>
    </location>
</feature>
<sequence>MRSASLIMPALIFIAALFLAPVVQILAGSFVQVHSGGWTLTAGLYEAFFADAYSWGLLERTLRISAITTLACLVMAFPVALLMRRLSSTQRTVLAILLLSPLLTSVVVRTLAWVILLGPVGLINKTLGVLGIAPVALMYNDVGVIIGLTHVFFGYMLLAITASMLKLDERLMLAAINLGASRWQVLRTIIFPLCLPGVLSGSVLVFTMSASAYIVPVLLGGTATKVMATEVYDLAINYLEWKEAAVVAAVLFVTVWLIVAAVTRLAARHERIGEGG</sequence>
<dbReference type="Gene3D" id="1.10.3720.10">
    <property type="entry name" value="MetI-like"/>
    <property type="match status" value="1"/>
</dbReference>
<feature type="transmembrane region" description="Helical" evidence="8">
    <location>
        <begin position="94"/>
        <end position="122"/>
    </location>
</feature>
<evidence type="ECO:0000259" key="9">
    <source>
        <dbReference type="PROSITE" id="PS50928"/>
    </source>
</evidence>
<proteinExistence type="inferred from homology"/>
<evidence type="ECO:0000256" key="4">
    <source>
        <dbReference type="ARBA" id="ARBA00022475"/>
    </source>
</evidence>
<dbReference type="PANTHER" id="PTHR42929:SF5">
    <property type="entry name" value="ABC TRANSPORTER PERMEASE PROTEIN"/>
    <property type="match status" value="1"/>
</dbReference>
<comment type="similarity">
    <text evidence="2">Belongs to the binding-protein-dependent transport system permease family. CysTW subfamily.</text>
</comment>
<dbReference type="PANTHER" id="PTHR42929">
    <property type="entry name" value="INNER MEMBRANE ABC TRANSPORTER PERMEASE PROTEIN YDCU-RELATED-RELATED"/>
    <property type="match status" value="1"/>
</dbReference>
<feature type="transmembrane region" description="Helical" evidence="8">
    <location>
        <begin position="244"/>
        <end position="267"/>
    </location>
</feature>
<dbReference type="Pfam" id="PF00528">
    <property type="entry name" value="BPD_transp_1"/>
    <property type="match status" value="1"/>
</dbReference>
<keyword evidence="7 8" id="KW-0472">Membrane</keyword>
<evidence type="ECO:0000256" key="7">
    <source>
        <dbReference type="ARBA" id="ARBA00023136"/>
    </source>
</evidence>
<keyword evidence="11" id="KW-1185">Reference proteome</keyword>